<reference evidence="3 4" key="1">
    <citation type="submission" date="2020-08" db="EMBL/GenBank/DDBJ databases">
        <title>Genomic Encyclopedia of Type Strains, Phase IV (KMG-IV): sequencing the most valuable type-strain genomes for metagenomic binning, comparative biology and taxonomic classification.</title>
        <authorList>
            <person name="Goeker M."/>
        </authorList>
    </citation>
    <scope>NUCLEOTIDE SEQUENCE [LARGE SCALE GENOMIC DNA]</scope>
    <source>
        <strain evidence="3 4">DSM 23562</strain>
    </source>
</reference>
<dbReference type="AlphaFoldDB" id="A0A7W9SRT8"/>
<proteinExistence type="predicted"/>
<keyword evidence="4" id="KW-1185">Reference proteome</keyword>
<dbReference type="InterPro" id="IPR012867">
    <property type="entry name" value="DUF1648"/>
</dbReference>
<evidence type="ECO:0000313" key="3">
    <source>
        <dbReference type="EMBL" id="MBB6051083.1"/>
    </source>
</evidence>
<dbReference type="RefSeq" id="WP_184197230.1">
    <property type="nucleotide sequence ID" value="NZ_JACHGW010000002.1"/>
</dbReference>
<evidence type="ECO:0000313" key="4">
    <source>
        <dbReference type="Proteomes" id="UP000520814"/>
    </source>
</evidence>
<keyword evidence="1" id="KW-0472">Membrane</keyword>
<accession>A0A7W9SRT8</accession>
<dbReference type="EMBL" id="JACHGW010000002">
    <property type="protein sequence ID" value="MBB6051083.1"/>
    <property type="molecule type" value="Genomic_DNA"/>
</dbReference>
<feature type="transmembrane region" description="Helical" evidence="1">
    <location>
        <begin position="143"/>
        <end position="163"/>
    </location>
</feature>
<keyword evidence="1" id="KW-1133">Transmembrane helix</keyword>
<dbReference type="Proteomes" id="UP000520814">
    <property type="component" value="Unassembled WGS sequence"/>
</dbReference>
<feature type="transmembrane region" description="Helical" evidence="1">
    <location>
        <begin position="116"/>
        <end position="137"/>
    </location>
</feature>
<evidence type="ECO:0000259" key="2">
    <source>
        <dbReference type="Pfam" id="PF07853"/>
    </source>
</evidence>
<dbReference type="Pfam" id="PF07853">
    <property type="entry name" value="DUF1648"/>
    <property type="match status" value="1"/>
</dbReference>
<feature type="transmembrane region" description="Helical" evidence="1">
    <location>
        <begin position="60"/>
        <end position="81"/>
    </location>
</feature>
<gene>
    <name evidence="3" type="ORF">HNQ39_002874</name>
</gene>
<organism evidence="3 4">
    <name type="scientific">Armatimonas rosea</name>
    <dbReference type="NCBI Taxonomy" id="685828"/>
    <lineage>
        <taxon>Bacteria</taxon>
        <taxon>Bacillati</taxon>
        <taxon>Armatimonadota</taxon>
        <taxon>Armatimonadia</taxon>
        <taxon>Armatimonadales</taxon>
        <taxon>Armatimonadaceae</taxon>
        <taxon>Armatimonas</taxon>
    </lineage>
</organism>
<evidence type="ECO:0000256" key="1">
    <source>
        <dbReference type="SAM" id="Phobius"/>
    </source>
</evidence>
<protein>
    <submittedName>
        <fullName evidence="3">Putative membrane protein</fullName>
    </submittedName>
</protein>
<comment type="caution">
    <text evidence="3">The sequence shown here is derived from an EMBL/GenBank/DDBJ whole genome shotgun (WGS) entry which is preliminary data.</text>
</comment>
<feature type="domain" description="DUF1648" evidence="2">
    <location>
        <begin position="23"/>
        <end position="66"/>
    </location>
</feature>
<name>A0A7W9SRT8_ARMRO</name>
<sequence length="175" mass="19678">MQQQQQEKRPLSWAQKTLLVLPALAAAHCAYYYSALPEKMASHFGPSGQADGWMSKTSFMIFYLALVSIFSLMWIGIGAILKKTPNDMINLPNKEYWLAPERWEQTIARLGHQMSVFGIATGAFLMAVMHSCFLANLSGGNQLGGLFFVYFIGFMLFTGIWTVQMLRESRLPEAP</sequence>
<keyword evidence="1" id="KW-0812">Transmembrane</keyword>